<evidence type="ECO:0000313" key="1">
    <source>
        <dbReference type="EMBL" id="CCE98604.1"/>
    </source>
</evidence>
<protein>
    <submittedName>
        <fullName evidence="1">Uncharacterized protein</fullName>
    </submittedName>
</protein>
<keyword evidence="1" id="KW-0614">Plasmid</keyword>
<proteinExistence type="predicted"/>
<organism evidence="1 2">
    <name type="scientific">Sinorhizobium fredii (strain HH103)</name>
    <dbReference type="NCBI Taxonomy" id="1117943"/>
    <lineage>
        <taxon>Bacteria</taxon>
        <taxon>Pseudomonadati</taxon>
        <taxon>Pseudomonadota</taxon>
        <taxon>Alphaproteobacteria</taxon>
        <taxon>Hyphomicrobiales</taxon>
        <taxon>Rhizobiaceae</taxon>
        <taxon>Sinorhizobium/Ensifer group</taxon>
        <taxon>Sinorhizobium</taxon>
    </lineage>
</organism>
<dbReference type="AlphaFoldDB" id="G9AC25"/>
<gene>
    <name evidence="1" type="ordered locus">SFHH103_04114</name>
</gene>
<reference evidence="1 2" key="1">
    <citation type="journal article" date="2012" name="J. Bacteriol.">
        <title>Genome sequence of the soybean symbiont Sinorhizobium fredii HH103.</title>
        <authorList>
            <person name="Weidner S."/>
            <person name="Becker A."/>
            <person name="Bonilla I."/>
            <person name="Jaenicke S."/>
            <person name="Lloret J."/>
            <person name="Margaret I."/>
            <person name="Puhler A."/>
            <person name="Ruiz-Sainz J.E."/>
            <person name="Schneiker-Bekel S."/>
            <person name="Szczepanowski R."/>
            <person name="Vinardell J.M."/>
            <person name="Zehner S."/>
            <person name="Gottfert M."/>
        </authorList>
    </citation>
    <scope>NUCLEOTIDE SEQUENCE [LARGE SCALE GENOMIC DNA]</scope>
    <source>
        <strain evidence="1 2">HH103</strain>
        <plasmid evidence="2">pSfHH103c</plasmid>
    </source>
</reference>
<dbReference type="EMBL" id="HE616893">
    <property type="protein sequence ID" value="CCE98604.1"/>
    <property type="molecule type" value="Genomic_DNA"/>
</dbReference>
<dbReference type="HOGENOM" id="CLU_3084003_0_0_5"/>
<dbReference type="KEGG" id="sfh:SFHH103_04114"/>
<accession>G9AC25</accession>
<dbReference type="Proteomes" id="UP000007735">
    <property type="component" value="Plasmid pSfHH103c"/>
</dbReference>
<name>G9AC25_SINF1</name>
<geneLocation type="plasmid" evidence="1 2">
    <name>pSfHH103c</name>
</geneLocation>
<sequence length="52" mass="5499">MVLENAVVETAKQEVDARKGPASIFAPMWLRGQIGEGVAEAHGGESDCQPSM</sequence>
<evidence type="ECO:0000313" key="2">
    <source>
        <dbReference type="Proteomes" id="UP000007735"/>
    </source>
</evidence>